<evidence type="ECO:0000313" key="1">
    <source>
        <dbReference type="EMBL" id="KAK1135649.1"/>
    </source>
</evidence>
<sequence>MYLHFNLKPSNYHLPLVLVAKLDDKRASGLQLQFAVVQTKHTCAVKAIAKRKTTLETLLLADYATSLKITLPSCCLKR</sequence>
<organism evidence="1 2">
    <name type="scientific">Melipona bicolor</name>
    <dbReference type="NCBI Taxonomy" id="60889"/>
    <lineage>
        <taxon>Eukaryota</taxon>
        <taxon>Metazoa</taxon>
        <taxon>Ecdysozoa</taxon>
        <taxon>Arthropoda</taxon>
        <taxon>Hexapoda</taxon>
        <taxon>Insecta</taxon>
        <taxon>Pterygota</taxon>
        <taxon>Neoptera</taxon>
        <taxon>Endopterygota</taxon>
        <taxon>Hymenoptera</taxon>
        <taxon>Apocrita</taxon>
        <taxon>Aculeata</taxon>
        <taxon>Apoidea</taxon>
        <taxon>Anthophila</taxon>
        <taxon>Apidae</taxon>
        <taxon>Melipona</taxon>
    </lineage>
</organism>
<dbReference type="EMBL" id="JAHYIQ010000001">
    <property type="protein sequence ID" value="KAK1135649.1"/>
    <property type="molecule type" value="Genomic_DNA"/>
</dbReference>
<proteinExistence type="predicted"/>
<comment type="caution">
    <text evidence="1">The sequence shown here is derived from an EMBL/GenBank/DDBJ whole genome shotgun (WGS) entry which is preliminary data.</text>
</comment>
<accession>A0AA40KWG2</accession>
<name>A0AA40KWG2_9HYME</name>
<dbReference type="Proteomes" id="UP001177670">
    <property type="component" value="Unassembled WGS sequence"/>
</dbReference>
<protein>
    <submittedName>
        <fullName evidence="1">Uncharacterized protein</fullName>
    </submittedName>
</protein>
<gene>
    <name evidence="1" type="ORF">K0M31_000236</name>
</gene>
<dbReference type="AlphaFoldDB" id="A0AA40KWG2"/>
<evidence type="ECO:0000313" key="2">
    <source>
        <dbReference type="Proteomes" id="UP001177670"/>
    </source>
</evidence>
<keyword evidence="2" id="KW-1185">Reference proteome</keyword>
<reference evidence="1" key="1">
    <citation type="submission" date="2021-10" db="EMBL/GenBank/DDBJ databases">
        <title>Melipona bicolor Genome sequencing and assembly.</title>
        <authorList>
            <person name="Araujo N.S."/>
            <person name="Arias M.C."/>
        </authorList>
    </citation>
    <scope>NUCLEOTIDE SEQUENCE</scope>
    <source>
        <strain evidence="1">USP_2M_L1-L4_2017</strain>
        <tissue evidence="1">Whole body</tissue>
    </source>
</reference>